<evidence type="ECO:0000313" key="3">
    <source>
        <dbReference type="EMBL" id="CAL8118006.1"/>
    </source>
</evidence>
<name>A0ABP1R266_9HEXA</name>
<feature type="region of interest" description="Disordered" evidence="1">
    <location>
        <begin position="221"/>
        <end position="262"/>
    </location>
</feature>
<organism evidence="3 4">
    <name type="scientific">Orchesella dallaii</name>
    <dbReference type="NCBI Taxonomy" id="48710"/>
    <lineage>
        <taxon>Eukaryota</taxon>
        <taxon>Metazoa</taxon>
        <taxon>Ecdysozoa</taxon>
        <taxon>Arthropoda</taxon>
        <taxon>Hexapoda</taxon>
        <taxon>Collembola</taxon>
        <taxon>Entomobryomorpha</taxon>
        <taxon>Entomobryoidea</taxon>
        <taxon>Orchesellidae</taxon>
        <taxon>Orchesellinae</taxon>
        <taxon>Orchesella</taxon>
    </lineage>
</organism>
<dbReference type="Gene3D" id="2.40.128.20">
    <property type="match status" value="1"/>
</dbReference>
<feature type="signal peptide" evidence="2">
    <location>
        <begin position="1"/>
        <end position="25"/>
    </location>
</feature>
<comment type="caution">
    <text evidence="3">The sequence shown here is derived from an EMBL/GenBank/DDBJ whole genome shotgun (WGS) entry which is preliminary data.</text>
</comment>
<accession>A0ABP1R266</accession>
<feature type="compositionally biased region" description="Basic residues" evidence="1">
    <location>
        <begin position="229"/>
        <end position="250"/>
    </location>
</feature>
<protein>
    <submittedName>
        <fullName evidence="3">Uncharacterized protein</fullName>
    </submittedName>
</protein>
<sequence>MGKLELVALFGVEFVFLLTTMNVAALNSDQMFEGTCEELQNVTQSNIDLNWFGSIQDWYVPAGSKRHLYLMTRRMFNYNQTALQSIPDHRLYYEACFTYQSNETSVGSVRGFEPGLVSYVNTSMPGEGIIDFMSIRQDGGAEESTRNHISLTDNRSFVFLTSCELQENIKSWALLTPEPELSDETVSIIEKHAVEQGFDPEQFAILRYDSCQPGVARDCPGRGGGRPWGKSHHHHGGPPKGFRGRGRGPLRYHNGEMGGRPW</sequence>
<dbReference type="EMBL" id="CAXLJM020000057">
    <property type="protein sequence ID" value="CAL8118006.1"/>
    <property type="molecule type" value="Genomic_DNA"/>
</dbReference>
<keyword evidence="2" id="KW-0732">Signal</keyword>
<dbReference type="Proteomes" id="UP001642540">
    <property type="component" value="Unassembled WGS sequence"/>
</dbReference>
<proteinExistence type="predicted"/>
<gene>
    <name evidence="3" type="ORF">ODALV1_LOCUS17938</name>
</gene>
<dbReference type="InterPro" id="IPR012674">
    <property type="entry name" value="Calycin"/>
</dbReference>
<evidence type="ECO:0000313" key="4">
    <source>
        <dbReference type="Proteomes" id="UP001642540"/>
    </source>
</evidence>
<dbReference type="SUPFAM" id="SSF50814">
    <property type="entry name" value="Lipocalins"/>
    <property type="match status" value="1"/>
</dbReference>
<keyword evidence="4" id="KW-1185">Reference proteome</keyword>
<feature type="chain" id="PRO_5046105584" evidence="2">
    <location>
        <begin position="26"/>
        <end position="262"/>
    </location>
</feature>
<reference evidence="3 4" key="1">
    <citation type="submission" date="2024-08" db="EMBL/GenBank/DDBJ databases">
        <authorList>
            <person name="Cucini C."/>
            <person name="Frati F."/>
        </authorList>
    </citation>
    <scope>NUCLEOTIDE SEQUENCE [LARGE SCALE GENOMIC DNA]</scope>
</reference>
<evidence type="ECO:0000256" key="1">
    <source>
        <dbReference type="SAM" id="MobiDB-lite"/>
    </source>
</evidence>
<evidence type="ECO:0000256" key="2">
    <source>
        <dbReference type="SAM" id="SignalP"/>
    </source>
</evidence>